<dbReference type="PROSITE" id="PS50880">
    <property type="entry name" value="TOPRIM"/>
    <property type="match status" value="1"/>
</dbReference>
<keyword evidence="10 12" id="KW-0238">DNA-binding</keyword>
<comment type="subunit">
    <text evidence="12">Monomer. Interacts with DnaB.</text>
</comment>
<dbReference type="SUPFAM" id="SSF56731">
    <property type="entry name" value="DNA primase core"/>
    <property type="match status" value="1"/>
</dbReference>
<evidence type="ECO:0000256" key="8">
    <source>
        <dbReference type="ARBA" id="ARBA00022833"/>
    </source>
</evidence>
<dbReference type="InterPro" id="IPR006295">
    <property type="entry name" value="DNA_primase_DnaG"/>
</dbReference>
<evidence type="ECO:0000256" key="10">
    <source>
        <dbReference type="ARBA" id="ARBA00023125"/>
    </source>
</evidence>
<evidence type="ECO:0000256" key="7">
    <source>
        <dbReference type="ARBA" id="ARBA00022771"/>
    </source>
</evidence>
<dbReference type="GO" id="GO:1990077">
    <property type="term" value="C:primosome complex"/>
    <property type="evidence" value="ECO:0007669"/>
    <property type="project" value="UniProtKB-KW"/>
</dbReference>
<dbReference type="Gene3D" id="1.10.860.10">
    <property type="entry name" value="DNAb Helicase, Chain A"/>
    <property type="match status" value="1"/>
</dbReference>
<dbReference type="PANTHER" id="PTHR30313:SF2">
    <property type="entry name" value="DNA PRIMASE"/>
    <property type="match status" value="1"/>
</dbReference>
<protein>
    <recommendedName>
        <fullName evidence="12 13">DNA primase</fullName>
        <ecNumber evidence="12">2.7.7.101</ecNumber>
    </recommendedName>
</protein>
<keyword evidence="11 12" id="KW-0804">Transcription</keyword>
<dbReference type="EMBL" id="DWWB01000003">
    <property type="protein sequence ID" value="HJC65293.1"/>
    <property type="molecule type" value="Genomic_DNA"/>
</dbReference>
<keyword evidence="1 12" id="KW-0240">DNA-directed RNA polymerase</keyword>
<evidence type="ECO:0000313" key="18">
    <source>
        <dbReference type="Proteomes" id="UP000823863"/>
    </source>
</evidence>
<proteinExistence type="inferred from homology"/>
<evidence type="ECO:0000256" key="14">
    <source>
        <dbReference type="PIRSR" id="PIRSR002811-1"/>
    </source>
</evidence>
<accession>A0A9D2TE15</accession>
<dbReference type="Pfam" id="PF08275">
    <property type="entry name" value="DNAG_N"/>
    <property type="match status" value="1"/>
</dbReference>
<evidence type="ECO:0000256" key="6">
    <source>
        <dbReference type="ARBA" id="ARBA00022723"/>
    </source>
</evidence>
<dbReference type="Pfam" id="PF13155">
    <property type="entry name" value="Toprim_2"/>
    <property type="match status" value="1"/>
</dbReference>
<dbReference type="InterPro" id="IPR050219">
    <property type="entry name" value="DnaG_primase"/>
</dbReference>
<dbReference type="Proteomes" id="UP000823863">
    <property type="component" value="Unassembled WGS sequence"/>
</dbReference>
<gene>
    <name evidence="12 17" type="primary">dnaG</name>
    <name evidence="17" type="ORF">H9931_01035</name>
</gene>
<dbReference type="Pfam" id="PF01807">
    <property type="entry name" value="Zn_ribbon_DnaG"/>
    <property type="match status" value="1"/>
</dbReference>
<dbReference type="InterPro" id="IPR036977">
    <property type="entry name" value="DNA_primase_Znf_CHC2"/>
</dbReference>
<dbReference type="InterPro" id="IPR016136">
    <property type="entry name" value="DNA_helicase_N/primase_C"/>
</dbReference>
<evidence type="ECO:0000256" key="5">
    <source>
        <dbReference type="ARBA" id="ARBA00022705"/>
    </source>
</evidence>
<dbReference type="SMART" id="SM00400">
    <property type="entry name" value="ZnF_CHCC"/>
    <property type="match status" value="1"/>
</dbReference>
<evidence type="ECO:0000256" key="1">
    <source>
        <dbReference type="ARBA" id="ARBA00022478"/>
    </source>
</evidence>
<keyword evidence="6 12" id="KW-0479">Metal-binding</keyword>
<evidence type="ECO:0000256" key="2">
    <source>
        <dbReference type="ARBA" id="ARBA00022515"/>
    </source>
</evidence>
<dbReference type="GO" id="GO:0000428">
    <property type="term" value="C:DNA-directed RNA polymerase complex"/>
    <property type="evidence" value="ECO:0007669"/>
    <property type="project" value="UniProtKB-KW"/>
</dbReference>
<comment type="function">
    <text evidence="12 13">RNA polymerase that catalyzes the synthesis of short RNA molecules used as primers for DNA polymerase during DNA replication.</text>
</comment>
<keyword evidence="5 12" id="KW-0235">DNA replication</keyword>
<keyword evidence="2 12" id="KW-0639">Primosome</keyword>
<dbReference type="InterPro" id="IPR002694">
    <property type="entry name" value="Znf_CHC2"/>
</dbReference>
<keyword evidence="7 12" id="KW-0863">Zinc-finger</keyword>
<keyword evidence="4 12" id="KW-0548">Nucleotidyltransferase</keyword>
<evidence type="ECO:0000259" key="16">
    <source>
        <dbReference type="PROSITE" id="PS50880"/>
    </source>
</evidence>
<dbReference type="Pfam" id="PF10410">
    <property type="entry name" value="DnaB_bind"/>
    <property type="match status" value="1"/>
</dbReference>
<dbReference type="InterPro" id="IPR030846">
    <property type="entry name" value="DnaG_bac"/>
</dbReference>
<dbReference type="CDD" id="cd03364">
    <property type="entry name" value="TOPRIM_DnaG_primases"/>
    <property type="match status" value="1"/>
</dbReference>
<dbReference type="InterPro" id="IPR006171">
    <property type="entry name" value="TOPRIM_dom"/>
</dbReference>
<evidence type="ECO:0000256" key="11">
    <source>
        <dbReference type="ARBA" id="ARBA00023163"/>
    </source>
</evidence>
<comment type="catalytic activity">
    <reaction evidence="12">
        <text>ssDNA + n NTP = ssDNA/pppN(pN)n-1 hybrid + (n-1) diphosphate.</text>
        <dbReference type="EC" id="2.7.7.101"/>
    </reaction>
</comment>
<dbReference type="HAMAP" id="MF_00974">
    <property type="entry name" value="DNA_primase_DnaG"/>
    <property type="match status" value="1"/>
</dbReference>
<dbReference type="EC" id="2.7.7.101" evidence="12"/>
<dbReference type="InterPro" id="IPR037068">
    <property type="entry name" value="DNA_primase_core_N_sf"/>
</dbReference>
<dbReference type="Gene3D" id="3.40.1360.10">
    <property type="match status" value="1"/>
</dbReference>
<dbReference type="Gene3D" id="3.90.980.10">
    <property type="entry name" value="DNA primase, catalytic core, N-terminal domain"/>
    <property type="match status" value="1"/>
</dbReference>
<dbReference type="PANTHER" id="PTHR30313">
    <property type="entry name" value="DNA PRIMASE"/>
    <property type="match status" value="1"/>
</dbReference>
<dbReference type="FunFam" id="3.40.1360.10:FF:000002">
    <property type="entry name" value="DNA primase"/>
    <property type="match status" value="1"/>
</dbReference>
<feature type="domain" description="Toprim" evidence="16">
    <location>
        <begin position="255"/>
        <end position="336"/>
    </location>
</feature>
<evidence type="ECO:0000256" key="13">
    <source>
        <dbReference type="PIRNR" id="PIRNR002811"/>
    </source>
</evidence>
<dbReference type="PIRSF" id="PIRSF002811">
    <property type="entry name" value="DnaG"/>
    <property type="match status" value="1"/>
</dbReference>
<evidence type="ECO:0000256" key="15">
    <source>
        <dbReference type="SAM" id="MobiDB-lite"/>
    </source>
</evidence>
<keyword evidence="9" id="KW-0460">Magnesium</keyword>
<evidence type="ECO:0000256" key="3">
    <source>
        <dbReference type="ARBA" id="ARBA00022679"/>
    </source>
</evidence>
<sequence>MYYPEEVVEEVREKNDIVDVISGYVKLQKKGANYFGLCPFHNEKSPSFSVSPGKQMYYCFGCGAGGNVITFLMEYENYTFPEALKFLADRAGVALPKMEYQKEAREQADLKARLLEVNKLAANYFYHQLKSPAGQVGYRYLHDKRELKDPTILRFGLGFANKTSDDLYRFLKEKGYEDSFLKETGLVTIEERGGRDKFWNRVMFPIMDIHNRVIGFGGRVMGDGEPKYLNSPETKIFDKSRNLYGLNYARTSREKYMLVCEGYLDVISLHQAGFTNAVASLGTAFTSQHASVLKRYTDQVILTYDSDGAGVKAALRAIPILREAGISSKVLNMKPYKDPDEFIKNLGPEAFSERIRQAENSFMFEIRILRQDYSMEDPEQKTRFYQETARKLLRFGEPLERDNYIQAVSSEYMIPYQELKGMVNRMGMTMGLKAGEAAPEGRRNVRTSQMEETGENRPRAVAEAGAGGQRRTGKKPDREDGIRQSQRLLLTWLIENPELFDKIQGVITADDFVEELYHQVAVQVFEGHEKGNLNPAAILNYYINDEDQYRQVAALFNASLGDSLGNEEQKKAFAETVYKVKKNSLDVAGRNAGNIEELQRIIREQANLKKLHITLD</sequence>
<feature type="zinc finger region" description="CHC2-type" evidence="12 14">
    <location>
        <begin position="38"/>
        <end position="62"/>
    </location>
</feature>
<dbReference type="GO" id="GO:0003677">
    <property type="term" value="F:DNA binding"/>
    <property type="evidence" value="ECO:0007669"/>
    <property type="project" value="UniProtKB-KW"/>
</dbReference>
<dbReference type="NCBIfam" id="TIGR01391">
    <property type="entry name" value="dnaG"/>
    <property type="match status" value="1"/>
</dbReference>
<keyword evidence="3 12" id="KW-0808">Transferase</keyword>
<comment type="cofactor">
    <cofactor evidence="12 13 14">
        <name>Zn(2+)</name>
        <dbReference type="ChEBI" id="CHEBI:29105"/>
    </cofactor>
    <text evidence="12 13 14">Binds 1 zinc ion per monomer.</text>
</comment>
<reference evidence="17" key="1">
    <citation type="journal article" date="2021" name="PeerJ">
        <title>Extensive microbial diversity within the chicken gut microbiome revealed by metagenomics and culture.</title>
        <authorList>
            <person name="Gilroy R."/>
            <person name="Ravi A."/>
            <person name="Getino M."/>
            <person name="Pursley I."/>
            <person name="Horton D.L."/>
            <person name="Alikhan N.F."/>
            <person name="Baker D."/>
            <person name="Gharbi K."/>
            <person name="Hall N."/>
            <person name="Watson M."/>
            <person name="Adriaenssens E.M."/>
            <person name="Foster-Nyarko E."/>
            <person name="Jarju S."/>
            <person name="Secka A."/>
            <person name="Antonio M."/>
            <person name="Oren A."/>
            <person name="Chaudhuri R.R."/>
            <person name="La Ragione R."/>
            <person name="Hildebrand F."/>
            <person name="Pallen M.J."/>
        </authorList>
    </citation>
    <scope>NUCLEOTIDE SEQUENCE</scope>
    <source>
        <strain evidence="17">CHK198-12963</strain>
    </source>
</reference>
<dbReference type="GO" id="GO:0005737">
    <property type="term" value="C:cytoplasm"/>
    <property type="evidence" value="ECO:0007669"/>
    <property type="project" value="TreeGrafter"/>
</dbReference>
<dbReference type="SUPFAM" id="SSF57783">
    <property type="entry name" value="Zinc beta-ribbon"/>
    <property type="match status" value="1"/>
</dbReference>
<evidence type="ECO:0000256" key="9">
    <source>
        <dbReference type="ARBA" id="ARBA00022842"/>
    </source>
</evidence>
<evidence type="ECO:0000256" key="4">
    <source>
        <dbReference type="ARBA" id="ARBA00022695"/>
    </source>
</evidence>
<dbReference type="InterPro" id="IPR013264">
    <property type="entry name" value="DNAG_N"/>
</dbReference>
<reference evidence="17" key="2">
    <citation type="submission" date="2021-04" db="EMBL/GenBank/DDBJ databases">
        <authorList>
            <person name="Gilroy R."/>
        </authorList>
    </citation>
    <scope>NUCLEOTIDE SEQUENCE</scope>
    <source>
        <strain evidence="17">CHK198-12963</strain>
    </source>
</reference>
<organism evidence="17 18">
    <name type="scientific">Candidatus Enterocloster excrementigallinarum</name>
    <dbReference type="NCBI Taxonomy" id="2838558"/>
    <lineage>
        <taxon>Bacteria</taxon>
        <taxon>Bacillati</taxon>
        <taxon>Bacillota</taxon>
        <taxon>Clostridia</taxon>
        <taxon>Lachnospirales</taxon>
        <taxon>Lachnospiraceae</taxon>
        <taxon>Enterocloster</taxon>
    </lineage>
</organism>
<dbReference type="GO" id="GO:0006269">
    <property type="term" value="P:DNA replication, synthesis of primer"/>
    <property type="evidence" value="ECO:0007669"/>
    <property type="project" value="UniProtKB-UniRule"/>
</dbReference>
<dbReference type="GO" id="GO:0003899">
    <property type="term" value="F:DNA-directed RNA polymerase activity"/>
    <property type="evidence" value="ECO:0007669"/>
    <property type="project" value="UniProtKB-UniRule"/>
</dbReference>
<feature type="region of interest" description="Disordered" evidence="15">
    <location>
        <begin position="435"/>
        <end position="481"/>
    </location>
</feature>
<dbReference type="InterPro" id="IPR019475">
    <property type="entry name" value="DNA_primase_DnaB-bd"/>
</dbReference>
<dbReference type="SMART" id="SM00493">
    <property type="entry name" value="TOPRIM"/>
    <property type="match status" value="1"/>
</dbReference>
<dbReference type="Gene3D" id="3.90.580.10">
    <property type="entry name" value="Zinc finger, CHC2-type domain"/>
    <property type="match status" value="1"/>
</dbReference>
<dbReference type="FunFam" id="3.90.580.10:FF:000001">
    <property type="entry name" value="DNA primase"/>
    <property type="match status" value="1"/>
</dbReference>
<dbReference type="AlphaFoldDB" id="A0A9D2TE15"/>
<dbReference type="InterPro" id="IPR034151">
    <property type="entry name" value="TOPRIM_DnaG_bac"/>
</dbReference>
<comment type="similarity">
    <text evidence="12 13">Belongs to the DnaG primase family.</text>
</comment>
<name>A0A9D2TE15_9FIRM</name>
<evidence type="ECO:0000313" key="17">
    <source>
        <dbReference type="EMBL" id="HJC65293.1"/>
    </source>
</evidence>
<dbReference type="GO" id="GO:0008270">
    <property type="term" value="F:zinc ion binding"/>
    <property type="evidence" value="ECO:0007669"/>
    <property type="project" value="UniProtKB-UniRule"/>
</dbReference>
<comment type="domain">
    <text evidence="12">Contains an N-terminal zinc-binding domain, a central core domain that contains the primase activity, and a C-terminal DnaB-binding domain.</text>
</comment>
<comment type="caution">
    <text evidence="17">The sequence shown here is derived from an EMBL/GenBank/DDBJ whole genome shotgun (WGS) entry which is preliminary data.</text>
</comment>
<evidence type="ECO:0000256" key="12">
    <source>
        <dbReference type="HAMAP-Rule" id="MF_00974"/>
    </source>
</evidence>
<keyword evidence="8 12" id="KW-0862">Zinc</keyword>